<comment type="caution">
    <text evidence="2">The sequence shown here is derived from an EMBL/GenBank/DDBJ whole genome shotgun (WGS) entry which is preliminary data.</text>
</comment>
<keyword evidence="4" id="KW-1185">Reference proteome</keyword>
<protein>
    <submittedName>
        <fullName evidence="2">Uncharacterized protein</fullName>
    </submittedName>
</protein>
<dbReference type="AlphaFoldDB" id="A0A9P1BPB0"/>
<proteinExistence type="predicted"/>
<accession>A0A9P1BPB0</accession>
<dbReference type="EMBL" id="CAMXCT010000316">
    <property type="protein sequence ID" value="CAI3977042.1"/>
    <property type="molecule type" value="Genomic_DNA"/>
</dbReference>
<dbReference type="EMBL" id="CAMXCT020000316">
    <property type="protein sequence ID" value="CAL1130417.1"/>
    <property type="molecule type" value="Genomic_DNA"/>
</dbReference>
<evidence type="ECO:0000256" key="1">
    <source>
        <dbReference type="SAM" id="MobiDB-lite"/>
    </source>
</evidence>
<name>A0A9P1BPB0_9DINO</name>
<organism evidence="2">
    <name type="scientific">Cladocopium goreaui</name>
    <dbReference type="NCBI Taxonomy" id="2562237"/>
    <lineage>
        <taxon>Eukaryota</taxon>
        <taxon>Sar</taxon>
        <taxon>Alveolata</taxon>
        <taxon>Dinophyceae</taxon>
        <taxon>Suessiales</taxon>
        <taxon>Symbiodiniaceae</taxon>
        <taxon>Cladocopium</taxon>
    </lineage>
</organism>
<feature type="compositionally biased region" description="Polar residues" evidence="1">
    <location>
        <begin position="36"/>
        <end position="51"/>
    </location>
</feature>
<feature type="region of interest" description="Disordered" evidence="1">
    <location>
        <begin position="36"/>
        <end position="56"/>
    </location>
</feature>
<reference evidence="3 4" key="2">
    <citation type="submission" date="2024-05" db="EMBL/GenBank/DDBJ databases">
        <authorList>
            <person name="Chen Y."/>
            <person name="Shah S."/>
            <person name="Dougan E. K."/>
            <person name="Thang M."/>
            <person name="Chan C."/>
        </authorList>
    </citation>
    <scope>NUCLEOTIDE SEQUENCE [LARGE SCALE GENOMIC DNA]</scope>
</reference>
<reference evidence="2" key="1">
    <citation type="submission" date="2022-10" db="EMBL/GenBank/DDBJ databases">
        <authorList>
            <person name="Chen Y."/>
            <person name="Dougan E. K."/>
            <person name="Chan C."/>
            <person name="Rhodes N."/>
            <person name="Thang M."/>
        </authorList>
    </citation>
    <scope>NUCLEOTIDE SEQUENCE</scope>
</reference>
<evidence type="ECO:0000313" key="4">
    <source>
        <dbReference type="Proteomes" id="UP001152797"/>
    </source>
</evidence>
<sequence length="261" mass="29760">MEAQFQANVKTDISSQVPLENEHWRRSVDSNTIKAFDQNISRNSPEESQPSIGAFDSKCPGNMSRPKFAEPQVNCDLSHFSGQRMKARAQKASLEEDVQSLEAFRKMPLSEMKQLTVDFGDKYRGQSYLKAFQDSRWAEWFVSTYTKSNKPAHQKFLIFVEKQLDAETGNCPSPDKMNPSGSKMIFSKTKTPVKVSPDPSLIEWDNVSEEEMPNSHVMDLQEQMTNMQANHHNMHQRMCGIENAIQDLIAHIKGIQVKAEM</sequence>
<dbReference type="Proteomes" id="UP001152797">
    <property type="component" value="Unassembled WGS sequence"/>
</dbReference>
<evidence type="ECO:0000313" key="2">
    <source>
        <dbReference type="EMBL" id="CAI3977042.1"/>
    </source>
</evidence>
<dbReference type="EMBL" id="CAMXCT030000316">
    <property type="protein sequence ID" value="CAL4764354.1"/>
    <property type="molecule type" value="Genomic_DNA"/>
</dbReference>
<evidence type="ECO:0000313" key="3">
    <source>
        <dbReference type="EMBL" id="CAL4764354.1"/>
    </source>
</evidence>
<gene>
    <name evidence="2" type="ORF">C1SCF055_LOCUS5221</name>
</gene>